<dbReference type="Gene3D" id="1.10.750.20">
    <property type="entry name" value="SOCS box"/>
    <property type="match status" value="1"/>
</dbReference>
<keyword evidence="3" id="KW-1185">Reference proteome</keyword>
<evidence type="ECO:0000259" key="1">
    <source>
        <dbReference type="PROSITE" id="PS50225"/>
    </source>
</evidence>
<gene>
    <name evidence="2" type="ORF">DPMN_083688</name>
</gene>
<dbReference type="PROSITE" id="PS50225">
    <property type="entry name" value="SOCS"/>
    <property type="match status" value="1"/>
</dbReference>
<dbReference type="CDD" id="cd03587">
    <property type="entry name" value="SOCS"/>
    <property type="match status" value="1"/>
</dbReference>
<reference evidence="2" key="2">
    <citation type="submission" date="2020-11" db="EMBL/GenBank/DDBJ databases">
        <authorList>
            <person name="McCartney M.A."/>
            <person name="Auch B."/>
            <person name="Kono T."/>
            <person name="Mallez S."/>
            <person name="Becker A."/>
            <person name="Gohl D.M."/>
            <person name="Silverstein K.A.T."/>
            <person name="Koren S."/>
            <person name="Bechman K.B."/>
            <person name="Herman A."/>
            <person name="Abrahante J.E."/>
            <person name="Garbe J."/>
        </authorList>
    </citation>
    <scope>NUCLEOTIDE SEQUENCE</scope>
    <source>
        <strain evidence="2">Duluth1</strain>
        <tissue evidence="2">Whole animal</tissue>
    </source>
</reference>
<dbReference type="GO" id="GO:0035556">
    <property type="term" value="P:intracellular signal transduction"/>
    <property type="evidence" value="ECO:0007669"/>
    <property type="project" value="InterPro"/>
</dbReference>
<dbReference type="InterPro" id="IPR036036">
    <property type="entry name" value="SOCS_box-like_dom_sf"/>
</dbReference>
<organism evidence="2 3">
    <name type="scientific">Dreissena polymorpha</name>
    <name type="common">Zebra mussel</name>
    <name type="synonym">Mytilus polymorpha</name>
    <dbReference type="NCBI Taxonomy" id="45954"/>
    <lineage>
        <taxon>Eukaryota</taxon>
        <taxon>Metazoa</taxon>
        <taxon>Spiralia</taxon>
        <taxon>Lophotrochozoa</taxon>
        <taxon>Mollusca</taxon>
        <taxon>Bivalvia</taxon>
        <taxon>Autobranchia</taxon>
        <taxon>Heteroconchia</taxon>
        <taxon>Euheterodonta</taxon>
        <taxon>Imparidentia</taxon>
        <taxon>Neoheterodontei</taxon>
        <taxon>Myida</taxon>
        <taxon>Dreissenoidea</taxon>
        <taxon>Dreissenidae</taxon>
        <taxon>Dreissena</taxon>
    </lineage>
</organism>
<sequence>MASITAGDVSAVKELLTKLDVRRLNKSLTADLKHTSRIKIRNCMKRFSPEICDGLPLPAELKEYLMIESNMLIAVND</sequence>
<dbReference type="SUPFAM" id="SSF158235">
    <property type="entry name" value="SOCS box-like"/>
    <property type="match status" value="1"/>
</dbReference>
<dbReference type="InterPro" id="IPR001496">
    <property type="entry name" value="SOCS_box"/>
</dbReference>
<comment type="caution">
    <text evidence="2">The sequence shown here is derived from an EMBL/GenBank/DDBJ whole genome shotgun (WGS) entry which is preliminary data.</text>
</comment>
<dbReference type="AlphaFoldDB" id="A0A9D3Y988"/>
<reference evidence="2" key="1">
    <citation type="journal article" date="2019" name="bioRxiv">
        <title>The Genome of the Zebra Mussel, Dreissena polymorpha: A Resource for Invasive Species Research.</title>
        <authorList>
            <person name="McCartney M.A."/>
            <person name="Auch B."/>
            <person name="Kono T."/>
            <person name="Mallez S."/>
            <person name="Zhang Y."/>
            <person name="Obille A."/>
            <person name="Becker A."/>
            <person name="Abrahante J.E."/>
            <person name="Garbe J."/>
            <person name="Badalamenti J.P."/>
            <person name="Herman A."/>
            <person name="Mangelson H."/>
            <person name="Liachko I."/>
            <person name="Sullivan S."/>
            <person name="Sone E.D."/>
            <person name="Koren S."/>
            <person name="Silverstein K.A.T."/>
            <person name="Beckman K.B."/>
            <person name="Gohl D.M."/>
        </authorList>
    </citation>
    <scope>NUCLEOTIDE SEQUENCE</scope>
    <source>
        <strain evidence="2">Duluth1</strain>
        <tissue evidence="2">Whole animal</tissue>
    </source>
</reference>
<accession>A0A9D3Y988</accession>
<proteinExistence type="predicted"/>
<dbReference type="SMART" id="SM00969">
    <property type="entry name" value="SOCS_box"/>
    <property type="match status" value="1"/>
</dbReference>
<dbReference type="Pfam" id="PF07525">
    <property type="entry name" value="SOCS_box"/>
    <property type="match status" value="1"/>
</dbReference>
<dbReference type="Proteomes" id="UP000828390">
    <property type="component" value="Unassembled WGS sequence"/>
</dbReference>
<protein>
    <recommendedName>
        <fullName evidence="1">SOCS box domain-containing protein</fullName>
    </recommendedName>
</protein>
<evidence type="ECO:0000313" key="3">
    <source>
        <dbReference type="Proteomes" id="UP000828390"/>
    </source>
</evidence>
<dbReference type="EMBL" id="JAIWYP010000016">
    <property type="protein sequence ID" value="KAH3696223.1"/>
    <property type="molecule type" value="Genomic_DNA"/>
</dbReference>
<evidence type="ECO:0000313" key="2">
    <source>
        <dbReference type="EMBL" id="KAH3696223.1"/>
    </source>
</evidence>
<feature type="domain" description="SOCS box" evidence="1">
    <location>
        <begin position="22"/>
        <end position="65"/>
    </location>
</feature>
<name>A0A9D3Y988_DREPO</name>